<evidence type="ECO:0000259" key="14">
    <source>
        <dbReference type="PROSITE" id="PS50885"/>
    </source>
</evidence>
<comment type="caution">
    <text evidence="15">The sequence shown here is derived from an EMBL/GenBank/DDBJ whole genome shotgun (WGS) entry which is preliminary data.</text>
</comment>
<dbReference type="EC" id="2.7.13.3" evidence="3"/>
<protein>
    <recommendedName>
        <fullName evidence="3">histidine kinase</fullName>
        <ecNumber evidence="3">2.7.13.3</ecNumber>
    </recommendedName>
</protein>
<dbReference type="Gene3D" id="3.30.565.10">
    <property type="entry name" value="Histidine kinase-like ATPase, C-terminal domain"/>
    <property type="match status" value="1"/>
</dbReference>
<evidence type="ECO:0000256" key="5">
    <source>
        <dbReference type="ARBA" id="ARBA00022679"/>
    </source>
</evidence>
<keyword evidence="10 12" id="KW-0472">Membrane</keyword>
<dbReference type="SUPFAM" id="SSF47384">
    <property type="entry name" value="Homodimeric domain of signal transducing histidine kinase"/>
    <property type="match status" value="1"/>
</dbReference>
<comment type="catalytic activity">
    <reaction evidence="1">
        <text>ATP + protein L-histidine = ADP + protein N-phospho-L-histidine.</text>
        <dbReference type="EC" id="2.7.13.3"/>
    </reaction>
</comment>
<reference evidence="15" key="1">
    <citation type="submission" date="2021-04" db="EMBL/GenBank/DDBJ databases">
        <title>Pseudonocardia sp. nov., isolated from sandy soil of mangrove forest.</title>
        <authorList>
            <person name="Zan Z."/>
            <person name="Huang R."/>
            <person name="Liu W."/>
        </authorList>
    </citation>
    <scope>NUCLEOTIDE SEQUENCE</scope>
    <source>
        <strain evidence="15">S2-4</strain>
    </source>
</reference>
<dbReference type="SUPFAM" id="SSF158472">
    <property type="entry name" value="HAMP domain-like"/>
    <property type="match status" value="1"/>
</dbReference>
<keyword evidence="16" id="KW-1185">Reference proteome</keyword>
<sequence>MRAPSVRARLLMITSGLLVVGLAASIAGALVDLRRPLVERIDEELRISATVAAAVEPLARQYADSRATRPPDARVGEREGRYVALFDPEGRLEAVPQPPAERTGPQLPPMDAAASAGRGGEPFEVPGEAGSASWRVLGVPRADGAGSVVVGASLAEVDRAIDGIVGRFLGVAAGVLVLLVTAGWFAVGAGLRPLRRVEETATAIAGGDLARRVPELAGPGTEVGRLAGALNGMLAQIEAAFAARAASEARMRRFVADASHELRTPLFTIRGSTELYRMGGLSAPADVDRTMTRIEDESSRLVALVEDLLLLARLDERAADGPPVVDPAPMDLRTLAADALHDLRALDPTREVRLTGPGDGPVAAAPLLGDEARLRQVVSNLVGNVVAHTPPGTPVRVGVGTVGDDAVLEVADRGPGLTAEQAAGAFERFSRVDGSRSRVGGGGAGLGLAIVDSIVAAHGGCVELDTAPGAGATVRVLLPAAPD</sequence>
<dbReference type="Proteomes" id="UP001165283">
    <property type="component" value="Unassembled WGS sequence"/>
</dbReference>
<dbReference type="RefSeq" id="WP_252436006.1">
    <property type="nucleotide sequence ID" value="NZ_JAGSOV010000010.1"/>
</dbReference>
<dbReference type="SMART" id="SM00388">
    <property type="entry name" value="HisKA"/>
    <property type="match status" value="1"/>
</dbReference>
<evidence type="ECO:0000256" key="12">
    <source>
        <dbReference type="SAM" id="Phobius"/>
    </source>
</evidence>
<evidence type="ECO:0000259" key="13">
    <source>
        <dbReference type="PROSITE" id="PS50109"/>
    </source>
</evidence>
<keyword evidence="4" id="KW-0597">Phosphoprotein</keyword>
<keyword evidence="9" id="KW-0902">Two-component regulatory system</keyword>
<evidence type="ECO:0000256" key="4">
    <source>
        <dbReference type="ARBA" id="ARBA00022553"/>
    </source>
</evidence>
<dbReference type="InterPro" id="IPR036097">
    <property type="entry name" value="HisK_dim/P_sf"/>
</dbReference>
<evidence type="ECO:0000313" key="15">
    <source>
        <dbReference type="EMBL" id="MCO1654397.1"/>
    </source>
</evidence>
<dbReference type="Pfam" id="PF00512">
    <property type="entry name" value="HisKA"/>
    <property type="match status" value="1"/>
</dbReference>
<dbReference type="InterPro" id="IPR003661">
    <property type="entry name" value="HisK_dim/P_dom"/>
</dbReference>
<dbReference type="InterPro" id="IPR050428">
    <property type="entry name" value="TCS_sensor_his_kinase"/>
</dbReference>
<feature type="domain" description="HAMP" evidence="14">
    <location>
        <begin position="188"/>
        <end position="242"/>
    </location>
</feature>
<evidence type="ECO:0000313" key="16">
    <source>
        <dbReference type="Proteomes" id="UP001165283"/>
    </source>
</evidence>
<dbReference type="InterPro" id="IPR003660">
    <property type="entry name" value="HAMP_dom"/>
</dbReference>
<dbReference type="CDD" id="cd00082">
    <property type="entry name" value="HisKA"/>
    <property type="match status" value="1"/>
</dbReference>
<dbReference type="CDD" id="cd00075">
    <property type="entry name" value="HATPase"/>
    <property type="match status" value="1"/>
</dbReference>
<dbReference type="PANTHER" id="PTHR45436">
    <property type="entry name" value="SENSOR HISTIDINE KINASE YKOH"/>
    <property type="match status" value="1"/>
</dbReference>
<proteinExistence type="predicted"/>
<dbReference type="CDD" id="cd06225">
    <property type="entry name" value="HAMP"/>
    <property type="match status" value="1"/>
</dbReference>
<gene>
    <name evidence="15" type="ORF">KDL28_04950</name>
</gene>
<dbReference type="InterPro" id="IPR003594">
    <property type="entry name" value="HATPase_dom"/>
</dbReference>
<feature type="transmembrane region" description="Helical" evidence="12">
    <location>
        <begin position="168"/>
        <end position="187"/>
    </location>
</feature>
<dbReference type="SMART" id="SM00304">
    <property type="entry name" value="HAMP"/>
    <property type="match status" value="1"/>
</dbReference>
<evidence type="ECO:0000256" key="2">
    <source>
        <dbReference type="ARBA" id="ARBA00004236"/>
    </source>
</evidence>
<dbReference type="SMART" id="SM00387">
    <property type="entry name" value="HATPase_c"/>
    <property type="match status" value="1"/>
</dbReference>
<evidence type="ECO:0000256" key="1">
    <source>
        <dbReference type="ARBA" id="ARBA00000085"/>
    </source>
</evidence>
<evidence type="ECO:0000256" key="11">
    <source>
        <dbReference type="SAM" id="MobiDB-lite"/>
    </source>
</evidence>
<keyword evidence="5" id="KW-0808">Transferase</keyword>
<dbReference type="Gene3D" id="1.10.287.130">
    <property type="match status" value="1"/>
</dbReference>
<keyword evidence="6 12" id="KW-0812">Transmembrane</keyword>
<dbReference type="EMBL" id="JAGSOV010000010">
    <property type="protein sequence ID" value="MCO1654397.1"/>
    <property type="molecule type" value="Genomic_DNA"/>
</dbReference>
<evidence type="ECO:0000256" key="9">
    <source>
        <dbReference type="ARBA" id="ARBA00023012"/>
    </source>
</evidence>
<organism evidence="15 16">
    <name type="scientific">Pseudonocardia humida</name>
    <dbReference type="NCBI Taxonomy" id="2800819"/>
    <lineage>
        <taxon>Bacteria</taxon>
        <taxon>Bacillati</taxon>
        <taxon>Actinomycetota</taxon>
        <taxon>Actinomycetes</taxon>
        <taxon>Pseudonocardiales</taxon>
        <taxon>Pseudonocardiaceae</taxon>
        <taxon>Pseudonocardia</taxon>
    </lineage>
</organism>
<dbReference type="PROSITE" id="PS50109">
    <property type="entry name" value="HIS_KIN"/>
    <property type="match status" value="1"/>
</dbReference>
<accession>A0ABT0ZUJ0</accession>
<dbReference type="Gene3D" id="6.10.340.10">
    <property type="match status" value="1"/>
</dbReference>
<keyword evidence="7" id="KW-0418">Kinase</keyword>
<dbReference type="InterPro" id="IPR005467">
    <property type="entry name" value="His_kinase_dom"/>
</dbReference>
<dbReference type="InterPro" id="IPR004358">
    <property type="entry name" value="Sig_transdc_His_kin-like_C"/>
</dbReference>
<dbReference type="InterPro" id="IPR036890">
    <property type="entry name" value="HATPase_C_sf"/>
</dbReference>
<evidence type="ECO:0000256" key="7">
    <source>
        <dbReference type="ARBA" id="ARBA00022777"/>
    </source>
</evidence>
<comment type="subcellular location">
    <subcellularLocation>
        <location evidence="2">Cell membrane</location>
    </subcellularLocation>
</comment>
<evidence type="ECO:0000256" key="3">
    <source>
        <dbReference type="ARBA" id="ARBA00012438"/>
    </source>
</evidence>
<feature type="region of interest" description="Disordered" evidence="11">
    <location>
        <begin position="93"/>
        <end position="121"/>
    </location>
</feature>
<dbReference type="Pfam" id="PF00672">
    <property type="entry name" value="HAMP"/>
    <property type="match status" value="1"/>
</dbReference>
<dbReference type="PRINTS" id="PR00344">
    <property type="entry name" value="BCTRLSENSOR"/>
</dbReference>
<evidence type="ECO:0000256" key="10">
    <source>
        <dbReference type="ARBA" id="ARBA00023136"/>
    </source>
</evidence>
<dbReference type="PANTHER" id="PTHR45436:SF5">
    <property type="entry name" value="SENSOR HISTIDINE KINASE TRCS"/>
    <property type="match status" value="1"/>
</dbReference>
<name>A0ABT0ZUJ0_9PSEU</name>
<evidence type="ECO:0000256" key="6">
    <source>
        <dbReference type="ARBA" id="ARBA00022692"/>
    </source>
</evidence>
<keyword evidence="8 12" id="KW-1133">Transmembrane helix</keyword>
<evidence type="ECO:0000256" key="8">
    <source>
        <dbReference type="ARBA" id="ARBA00022989"/>
    </source>
</evidence>
<dbReference type="PROSITE" id="PS50885">
    <property type="entry name" value="HAMP"/>
    <property type="match status" value="1"/>
</dbReference>
<dbReference type="Pfam" id="PF02518">
    <property type="entry name" value="HATPase_c"/>
    <property type="match status" value="1"/>
</dbReference>
<dbReference type="SUPFAM" id="SSF55874">
    <property type="entry name" value="ATPase domain of HSP90 chaperone/DNA topoisomerase II/histidine kinase"/>
    <property type="match status" value="1"/>
</dbReference>
<feature type="domain" description="Histidine kinase" evidence="13">
    <location>
        <begin position="257"/>
        <end position="482"/>
    </location>
</feature>